<reference evidence="2" key="2">
    <citation type="submission" date="2011-04" db="EMBL/GenBank/DDBJ databases">
        <authorList>
            <person name="Genoscope - CEA"/>
        </authorList>
    </citation>
    <scope>NUCLEOTIDE SEQUENCE</scope>
    <source>
        <strain evidence="2">R24</strain>
    </source>
</reference>
<evidence type="ECO:0000256" key="1">
    <source>
        <dbReference type="SAM" id="MobiDB-lite"/>
    </source>
</evidence>
<accession>G3A8L5</accession>
<name>G3A8L5_9RALS</name>
<dbReference type="EMBL" id="FR854090">
    <property type="protein sequence ID" value="CCA87591.1"/>
    <property type="molecule type" value="Genomic_DNA"/>
</dbReference>
<gene>
    <name evidence="2" type="ORF">RALSY_mp10106</name>
</gene>
<feature type="region of interest" description="Disordered" evidence="1">
    <location>
        <begin position="49"/>
        <end position="68"/>
    </location>
</feature>
<dbReference type="AlphaFoldDB" id="G3A8L5"/>
<proteinExistence type="predicted"/>
<evidence type="ECO:0000313" key="2">
    <source>
        <dbReference type="EMBL" id="CCA87591.1"/>
    </source>
</evidence>
<organism evidence="2">
    <name type="scientific">Ralstonia syzygii R24</name>
    <dbReference type="NCBI Taxonomy" id="907261"/>
    <lineage>
        <taxon>Bacteria</taxon>
        <taxon>Pseudomonadati</taxon>
        <taxon>Pseudomonadota</taxon>
        <taxon>Betaproteobacteria</taxon>
        <taxon>Burkholderiales</taxon>
        <taxon>Burkholderiaceae</taxon>
        <taxon>Ralstonia</taxon>
        <taxon>Ralstonia solanacearum species complex</taxon>
    </lineage>
</organism>
<reference evidence="2" key="1">
    <citation type="journal article" date="2011" name="PLoS ONE">
        <title>Ralstonia syzygii, the Blood Disease Bacterium and some Asian R. solanacearum strains form a single genomic species despite divergent lifestyles.</title>
        <authorList>
            <person name="Remenant B."/>
            <person name="de Cambiaire J.C."/>
            <person name="Cellier G."/>
            <person name="Jacobs J.M."/>
            <person name="Mangenot S."/>
            <person name="Barbe V."/>
            <person name="Lajus A."/>
            <person name="Vallenet D."/>
            <person name="Medigue C."/>
            <person name="Fegan M."/>
            <person name="Allen C."/>
            <person name="Prior P."/>
        </authorList>
    </citation>
    <scope>NUCLEOTIDE SEQUENCE</scope>
    <source>
        <strain evidence="2">R24</strain>
    </source>
</reference>
<sequence length="68" mass="7342">MDIMIAQLQDSISSTEKAVSKHKGIFQERTYQRLDNAKASLHEAVVGHHTHRNLSGAQPASTSVAATA</sequence>
<feature type="compositionally biased region" description="Polar residues" evidence="1">
    <location>
        <begin position="53"/>
        <end position="68"/>
    </location>
</feature>
<protein>
    <submittedName>
        <fullName evidence="2">Uncharacterized protein</fullName>
    </submittedName>
</protein>
<dbReference type="RefSeq" id="WP_197332431.1">
    <property type="nucleotide sequence ID" value="NZ_CP115945.1"/>
</dbReference>